<feature type="region of interest" description="Disordered" evidence="1">
    <location>
        <begin position="215"/>
        <end position="241"/>
    </location>
</feature>
<feature type="compositionally biased region" description="Acidic residues" evidence="1">
    <location>
        <begin position="7"/>
        <end position="23"/>
    </location>
</feature>
<evidence type="ECO:0008006" key="5">
    <source>
        <dbReference type="Google" id="ProtNLM"/>
    </source>
</evidence>
<evidence type="ECO:0000256" key="2">
    <source>
        <dbReference type="SAM" id="Phobius"/>
    </source>
</evidence>
<keyword evidence="4" id="KW-1185">Reference proteome</keyword>
<reference evidence="3" key="2">
    <citation type="submission" date="2020-09" db="EMBL/GenBank/DDBJ databases">
        <authorList>
            <person name="Sun Q."/>
            <person name="Zhou Y."/>
        </authorList>
    </citation>
    <scope>NUCLEOTIDE SEQUENCE</scope>
    <source>
        <strain evidence="3">CGMCC 4.3508</strain>
    </source>
</reference>
<organism evidence="3 4">
    <name type="scientific">Nocardia jinanensis</name>
    <dbReference type="NCBI Taxonomy" id="382504"/>
    <lineage>
        <taxon>Bacteria</taxon>
        <taxon>Bacillati</taxon>
        <taxon>Actinomycetota</taxon>
        <taxon>Actinomycetes</taxon>
        <taxon>Mycobacteriales</taxon>
        <taxon>Nocardiaceae</taxon>
        <taxon>Nocardia</taxon>
    </lineage>
</organism>
<dbReference type="Proteomes" id="UP000638263">
    <property type="component" value="Unassembled WGS sequence"/>
</dbReference>
<proteinExistence type="predicted"/>
<feature type="compositionally biased region" description="Pro residues" evidence="1">
    <location>
        <begin position="221"/>
        <end position="241"/>
    </location>
</feature>
<feature type="region of interest" description="Disordered" evidence="1">
    <location>
        <begin position="1"/>
        <end position="45"/>
    </location>
</feature>
<keyword evidence="2" id="KW-0812">Transmembrane</keyword>
<evidence type="ECO:0000313" key="4">
    <source>
        <dbReference type="Proteomes" id="UP000638263"/>
    </source>
</evidence>
<reference evidence="3" key="1">
    <citation type="journal article" date="2014" name="Int. J. Syst. Evol. Microbiol.">
        <title>Complete genome sequence of Corynebacterium casei LMG S-19264T (=DSM 44701T), isolated from a smear-ripened cheese.</title>
        <authorList>
            <consortium name="US DOE Joint Genome Institute (JGI-PGF)"/>
            <person name="Walter F."/>
            <person name="Albersmeier A."/>
            <person name="Kalinowski J."/>
            <person name="Ruckert C."/>
        </authorList>
    </citation>
    <scope>NUCLEOTIDE SEQUENCE</scope>
    <source>
        <strain evidence="3">CGMCC 4.3508</strain>
    </source>
</reference>
<dbReference type="EMBL" id="BMMH01000004">
    <property type="protein sequence ID" value="GGL10199.1"/>
    <property type="molecule type" value="Genomic_DNA"/>
</dbReference>
<evidence type="ECO:0000256" key="1">
    <source>
        <dbReference type="SAM" id="MobiDB-lite"/>
    </source>
</evidence>
<accession>A0A917RJ40</accession>
<dbReference type="RefSeq" id="WP_189094226.1">
    <property type="nucleotide sequence ID" value="NZ_BMMH01000004.1"/>
</dbReference>
<gene>
    <name evidence="3" type="ORF">GCM10011588_25820</name>
</gene>
<dbReference type="AlphaFoldDB" id="A0A917RJ40"/>
<keyword evidence="2" id="KW-0472">Membrane</keyword>
<sequence length="241" mass="24991">MILKSDELEDAVAAEEAREEEGPDSAGSGTPPEAGAPPKQARSRLGEQPVTLRTVGIVVLIACLVAAVGVLGWQVRAKANELDDLRASAAVREQVEQVALDYATGAAEMNFRDLAAWHGRLTKGTTPELSDRLTRAASSMEQIIMPLQWTSTARPIAAKILSESNGIYSVSCFVSVLTKNSQAPDGIQSTATYQLSIDSENNSVITEIGGIGSALPTAPVNEPPAPPSGAVPAPGLAPPGG</sequence>
<comment type="caution">
    <text evidence="3">The sequence shown here is derived from an EMBL/GenBank/DDBJ whole genome shotgun (WGS) entry which is preliminary data.</text>
</comment>
<feature type="transmembrane region" description="Helical" evidence="2">
    <location>
        <begin position="50"/>
        <end position="73"/>
    </location>
</feature>
<evidence type="ECO:0000313" key="3">
    <source>
        <dbReference type="EMBL" id="GGL10199.1"/>
    </source>
</evidence>
<protein>
    <recommendedName>
        <fullName evidence="5">Mce-associated membrane protein</fullName>
    </recommendedName>
</protein>
<keyword evidence="2" id="KW-1133">Transmembrane helix</keyword>
<name>A0A917RJ40_9NOCA</name>